<evidence type="ECO:0000256" key="6">
    <source>
        <dbReference type="ARBA" id="ARBA00022723"/>
    </source>
</evidence>
<organism evidence="26 27">
    <name type="scientific">Halolamina pelagica</name>
    <dbReference type="NCBI Taxonomy" id="699431"/>
    <lineage>
        <taxon>Archaea</taxon>
        <taxon>Methanobacteriati</taxon>
        <taxon>Methanobacteriota</taxon>
        <taxon>Stenosarchaea group</taxon>
        <taxon>Halobacteria</taxon>
        <taxon>Halobacteriales</taxon>
        <taxon>Haloferacaceae</taxon>
    </lineage>
</organism>
<dbReference type="EMBL" id="LGUC01000001">
    <property type="protein sequence ID" value="KPN30852.1"/>
    <property type="molecule type" value="Genomic_DNA"/>
</dbReference>
<evidence type="ECO:0000313" key="26">
    <source>
        <dbReference type="EMBL" id="KPN30852.1"/>
    </source>
</evidence>
<dbReference type="GO" id="GO:0106377">
    <property type="term" value="F:2-hydroxy-ATP hydrolase activity"/>
    <property type="evidence" value="ECO:0007669"/>
    <property type="project" value="RHEA"/>
</dbReference>
<comment type="catalytic activity">
    <reaction evidence="21">
        <text>N(6)-methyl-ATP + H2O = N(6)-methyl-AMP + diphosphate + H(+)</text>
        <dbReference type="Rhea" id="RHEA:67608"/>
        <dbReference type="ChEBI" id="CHEBI:15377"/>
        <dbReference type="ChEBI" id="CHEBI:15378"/>
        <dbReference type="ChEBI" id="CHEBI:33019"/>
        <dbReference type="ChEBI" id="CHEBI:144842"/>
        <dbReference type="ChEBI" id="CHEBI:172873"/>
    </reaction>
    <physiologicalReaction direction="left-to-right" evidence="21">
        <dbReference type="Rhea" id="RHEA:67609"/>
    </physiologicalReaction>
</comment>
<dbReference type="PROSITE" id="PS51462">
    <property type="entry name" value="NUDIX"/>
    <property type="match status" value="1"/>
</dbReference>
<evidence type="ECO:0000256" key="11">
    <source>
        <dbReference type="ARBA" id="ARBA00024459"/>
    </source>
</evidence>
<keyword evidence="5" id="KW-0963">Cytoplasm</keyword>
<evidence type="ECO:0000256" key="13">
    <source>
        <dbReference type="ARBA" id="ARBA00024596"/>
    </source>
</evidence>
<keyword evidence="27" id="KW-1185">Reference proteome</keyword>
<comment type="subunit">
    <text evidence="4">Monomer.</text>
</comment>
<dbReference type="PRINTS" id="PR01403">
    <property type="entry name" value="8OXTPHPHTASE"/>
</dbReference>
<dbReference type="CDD" id="cd03427">
    <property type="entry name" value="NUDIX_MTH1_Nudt1"/>
    <property type="match status" value="1"/>
</dbReference>
<dbReference type="InterPro" id="IPR015797">
    <property type="entry name" value="NUDIX_hydrolase-like_dom_sf"/>
</dbReference>
<evidence type="ECO:0000256" key="23">
    <source>
        <dbReference type="ARBA" id="ARBA00049032"/>
    </source>
</evidence>
<evidence type="ECO:0000256" key="14">
    <source>
        <dbReference type="ARBA" id="ARBA00026103"/>
    </source>
</evidence>
<evidence type="ECO:0000256" key="15">
    <source>
        <dbReference type="ARBA" id="ARBA00026218"/>
    </source>
</evidence>
<dbReference type="GO" id="GO:0003723">
    <property type="term" value="F:RNA binding"/>
    <property type="evidence" value="ECO:0007669"/>
    <property type="project" value="UniProtKB-KW"/>
</dbReference>
<feature type="domain" description="Nudix hydrolase" evidence="25">
    <location>
        <begin position="9"/>
        <end position="145"/>
    </location>
</feature>
<evidence type="ECO:0000256" key="19">
    <source>
        <dbReference type="ARBA" id="ARBA00031927"/>
    </source>
</evidence>
<evidence type="ECO:0000256" key="4">
    <source>
        <dbReference type="ARBA" id="ARBA00011245"/>
    </source>
</evidence>
<evidence type="ECO:0000256" key="17">
    <source>
        <dbReference type="ARBA" id="ARBA00030634"/>
    </source>
</evidence>
<evidence type="ECO:0000256" key="9">
    <source>
        <dbReference type="ARBA" id="ARBA00022884"/>
    </source>
</evidence>
<dbReference type="Pfam" id="PF00293">
    <property type="entry name" value="NUDIX"/>
    <property type="match status" value="1"/>
</dbReference>
<dbReference type="OrthoDB" id="40462at2157"/>
<evidence type="ECO:0000256" key="12">
    <source>
        <dbReference type="ARBA" id="ARBA00024486"/>
    </source>
</evidence>
<dbReference type="STRING" id="699431.SY89_01592"/>
<evidence type="ECO:0000256" key="18">
    <source>
        <dbReference type="ARBA" id="ARBA00030682"/>
    </source>
</evidence>
<dbReference type="InterPro" id="IPR020084">
    <property type="entry name" value="NUDIX_hydrolase_CS"/>
</dbReference>
<comment type="catalytic activity">
    <reaction evidence="11">
        <text>2-oxo-dATP + H2O = 2-oxo-dAMP + diphosphate + H(+)</text>
        <dbReference type="Rhea" id="RHEA:31583"/>
        <dbReference type="ChEBI" id="CHEBI:15377"/>
        <dbReference type="ChEBI" id="CHEBI:15378"/>
        <dbReference type="ChEBI" id="CHEBI:33019"/>
        <dbReference type="ChEBI" id="CHEBI:63212"/>
        <dbReference type="ChEBI" id="CHEBI:77897"/>
        <dbReference type="EC" id="3.6.1.56"/>
    </reaction>
    <physiologicalReaction direction="left-to-right" evidence="11">
        <dbReference type="Rhea" id="RHEA:31584"/>
    </physiologicalReaction>
</comment>
<keyword evidence="9" id="KW-0694">RNA-binding</keyword>
<evidence type="ECO:0000256" key="10">
    <source>
        <dbReference type="ARBA" id="ARBA00024448"/>
    </source>
</evidence>
<dbReference type="GO" id="GO:0035539">
    <property type="term" value="F:8-oxo-7,8-dihydrodeoxyguanosine triphosphate pyrophosphatase activity"/>
    <property type="evidence" value="ECO:0007669"/>
    <property type="project" value="RHEA"/>
</dbReference>
<comment type="cofactor">
    <cofactor evidence="1">
        <name>Mg(2+)</name>
        <dbReference type="ChEBI" id="CHEBI:18420"/>
    </cofactor>
</comment>
<keyword evidence="6" id="KW-0479">Metal-binding</keyword>
<evidence type="ECO:0000256" key="3">
    <source>
        <dbReference type="ARBA" id="ARBA00005582"/>
    </source>
</evidence>
<dbReference type="InterPro" id="IPR000086">
    <property type="entry name" value="NUDIX_hydrolase_dom"/>
</dbReference>
<keyword evidence="7 26" id="KW-0378">Hydrolase</keyword>
<dbReference type="GO" id="GO:0008828">
    <property type="term" value="F:dATP diphosphatase activity"/>
    <property type="evidence" value="ECO:0007669"/>
    <property type="project" value="UniProtKB-EC"/>
</dbReference>
<comment type="similarity">
    <text evidence="3">Belongs to the Nudix hydrolase family.</text>
</comment>
<evidence type="ECO:0000256" key="21">
    <source>
        <dbReference type="ARBA" id="ARBA00048002"/>
    </source>
</evidence>
<dbReference type="GO" id="GO:0106378">
    <property type="term" value="F:2-hydroxy-dATP hydrolase activity"/>
    <property type="evidence" value="ECO:0007669"/>
    <property type="project" value="RHEA"/>
</dbReference>
<comment type="subcellular location">
    <subcellularLocation>
        <location evidence="2">Cytoplasm</location>
    </subcellularLocation>
</comment>
<evidence type="ECO:0000256" key="7">
    <source>
        <dbReference type="ARBA" id="ARBA00022801"/>
    </source>
</evidence>
<dbReference type="SUPFAM" id="SSF55811">
    <property type="entry name" value="Nudix"/>
    <property type="match status" value="1"/>
</dbReference>
<evidence type="ECO:0000256" key="8">
    <source>
        <dbReference type="ARBA" id="ARBA00022842"/>
    </source>
</evidence>
<dbReference type="PROSITE" id="PS00893">
    <property type="entry name" value="NUDIX_BOX"/>
    <property type="match status" value="1"/>
</dbReference>
<reference evidence="27" key="1">
    <citation type="submission" date="2013-11" db="EMBL/GenBank/DDBJ databases">
        <authorList>
            <person name="Hoang H.T."/>
            <person name="Killian M.L."/>
            <person name="Madson D.M."/>
            <person name="Arruda P.H.E."/>
            <person name="Sun D."/>
            <person name="Schwartz K.J."/>
            <person name="Yoon K."/>
        </authorList>
    </citation>
    <scope>NUCLEOTIDE SEQUENCE [LARGE SCALE GENOMIC DNA]</scope>
    <source>
        <strain evidence="27">CDK2</strain>
    </source>
</reference>
<evidence type="ECO:0000259" key="25">
    <source>
        <dbReference type="PROSITE" id="PS51462"/>
    </source>
</evidence>
<evidence type="ECO:0000256" key="20">
    <source>
        <dbReference type="ARBA" id="ARBA00032071"/>
    </source>
</evidence>
<dbReference type="GO" id="GO:0046872">
    <property type="term" value="F:metal ion binding"/>
    <property type="evidence" value="ECO:0007669"/>
    <property type="project" value="UniProtKB-KW"/>
</dbReference>
<dbReference type="EC" id="3.6.1.56" evidence="14"/>
<dbReference type="PRINTS" id="PR00502">
    <property type="entry name" value="NUDIXFAMILY"/>
</dbReference>
<dbReference type="PANTHER" id="PTHR43758">
    <property type="entry name" value="7,8-DIHYDRO-8-OXOGUANINE TRIPHOSPHATASE"/>
    <property type="match status" value="1"/>
</dbReference>
<comment type="catalytic activity">
    <reaction evidence="22">
        <text>O(6)-methyl-dGTP + H2O = O(6)-methyl-dGMP + diphosphate + H(+)</text>
        <dbReference type="Rhea" id="RHEA:67600"/>
        <dbReference type="ChEBI" id="CHEBI:15377"/>
        <dbReference type="ChEBI" id="CHEBI:15378"/>
        <dbReference type="ChEBI" id="CHEBI:33019"/>
        <dbReference type="ChEBI" id="CHEBI:169974"/>
        <dbReference type="ChEBI" id="CHEBI:169975"/>
    </reaction>
    <physiologicalReaction direction="left-to-right" evidence="22">
        <dbReference type="Rhea" id="RHEA:67601"/>
    </physiologicalReaction>
</comment>
<dbReference type="RefSeq" id="WP_144427159.1">
    <property type="nucleotide sequence ID" value="NZ_LGUC01000001.1"/>
</dbReference>
<dbReference type="Proteomes" id="UP000050535">
    <property type="component" value="Unassembled WGS sequence"/>
</dbReference>
<evidence type="ECO:0000256" key="22">
    <source>
        <dbReference type="ARBA" id="ARBA00048894"/>
    </source>
</evidence>
<dbReference type="GO" id="GO:0106431">
    <property type="term" value="F:N6-methyl-(d)ATP hydrolase activity"/>
    <property type="evidence" value="ECO:0007669"/>
    <property type="project" value="RHEA"/>
</dbReference>
<keyword evidence="8" id="KW-0460">Magnesium</keyword>
<evidence type="ECO:0000256" key="2">
    <source>
        <dbReference type="ARBA" id="ARBA00004496"/>
    </source>
</evidence>
<protein>
    <recommendedName>
        <fullName evidence="15">Oxidized purine nucleoside triphosphate hydrolase</fullName>
        <ecNumber evidence="14">3.6.1.56</ecNumber>
    </recommendedName>
    <alternativeName>
        <fullName evidence="19">2-hydroxy-dATP diphosphatase</fullName>
    </alternativeName>
    <alternativeName>
        <fullName evidence="18">7,8-dihydro-8-oxoguanine triphosphatase</fullName>
    </alternativeName>
    <alternativeName>
        <fullName evidence="17">8-oxo-dGTPase</fullName>
    </alternativeName>
    <alternativeName>
        <fullName evidence="20">Methylated purine nucleoside triphosphate hydrolase</fullName>
    </alternativeName>
    <alternativeName>
        <fullName evidence="16">Nucleoside diphosphate-linked moiety X motif 1</fullName>
    </alternativeName>
</protein>
<comment type="function">
    <text evidence="24">Oxidized purine nucleoside triphosphate hydrolase which is a prominent sanitizer of the oxidized nucleotide pool. Catalyzes the hydrolysis of 2-oxo-dATP (2-hydroxy-dATP) into 2-oxo-dAMP. Also has a significant hydrolase activity toward 2-oxo-ATP, 8-oxo-dGTP and 8-oxo-dATP. Through the hydrolysis of oxidized purine nucleoside triphosphates, prevents their incorporation into DNA and the subsequent transversions A:T to C:G and G:C to T:A. Also catalyzes the hydrolysis of methylated purine nucleoside triphosphate preventing their integration into DNA. Through this antimutagenic activity protects cells from oxidative stress.</text>
</comment>
<dbReference type="Gene3D" id="3.90.79.10">
    <property type="entry name" value="Nucleoside Triphosphate Pyrophosphohydrolase"/>
    <property type="match status" value="1"/>
</dbReference>
<evidence type="ECO:0000256" key="24">
    <source>
        <dbReference type="ARBA" id="ARBA00053094"/>
    </source>
</evidence>
<comment type="catalytic activity">
    <reaction evidence="23">
        <text>N(6)-methyl-dATP + H2O = N(6)-methyl-dAMP + diphosphate + H(+)</text>
        <dbReference type="Rhea" id="RHEA:67604"/>
        <dbReference type="ChEBI" id="CHEBI:15377"/>
        <dbReference type="ChEBI" id="CHEBI:15378"/>
        <dbReference type="ChEBI" id="CHEBI:33019"/>
        <dbReference type="ChEBI" id="CHEBI:169976"/>
        <dbReference type="ChEBI" id="CHEBI:172872"/>
    </reaction>
    <physiologicalReaction direction="left-to-right" evidence="23">
        <dbReference type="Rhea" id="RHEA:67605"/>
    </physiologicalReaction>
</comment>
<dbReference type="GO" id="GO:0008413">
    <property type="term" value="F:8-oxo-7,8-dihydroguanosine triphosphate pyrophosphatase activity"/>
    <property type="evidence" value="ECO:0007669"/>
    <property type="project" value="InterPro"/>
</dbReference>
<comment type="catalytic activity">
    <reaction evidence="12">
        <text>8-oxo-dGTP + H2O = 8-oxo-dGMP + diphosphate + H(+)</text>
        <dbReference type="Rhea" id="RHEA:31575"/>
        <dbReference type="ChEBI" id="CHEBI:15377"/>
        <dbReference type="ChEBI" id="CHEBI:15378"/>
        <dbReference type="ChEBI" id="CHEBI:33019"/>
        <dbReference type="ChEBI" id="CHEBI:63224"/>
        <dbReference type="ChEBI" id="CHEBI:77896"/>
    </reaction>
    <physiologicalReaction direction="left-to-right" evidence="12">
        <dbReference type="Rhea" id="RHEA:31576"/>
    </physiologicalReaction>
</comment>
<dbReference type="GO" id="GO:0106433">
    <property type="term" value="F:O6-methyl-dGTP hydrolase activity"/>
    <property type="evidence" value="ECO:0007669"/>
    <property type="project" value="RHEA"/>
</dbReference>
<name>A0A0P7HVG6_9EURY</name>
<dbReference type="InterPro" id="IPR003563">
    <property type="entry name" value="8ODP"/>
</dbReference>
<gene>
    <name evidence="26" type="primary">nudF_2</name>
    <name evidence="26" type="ORF">SY89_01592</name>
</gene>
<sequence length="173" mass="19046">MFEDDPVDDLPAATLCHLVDRGDDPGGDGGAAGDETLLIRKKRGVGSGQWVGPGGKVEPGETVEECVVREVREEVGIDVLDPERAGVFVYRSDGWDAVVHVFRATEYAGTPEETAEADPRWFPVDDLPFAEMWQTDREWLPHVLDGGTFRGRFVYSDGEPREVRMETGVTPSL</sequence>
<evidence type="ECO:0000313" key="27">
    <source>
        <dbReference type="Proteomes" id="UP000050535"/>
    </source>
</evidence>
<accession>A0A0P7HVG6</accession>
<comment type="catalytic activity">
    <reaction evidence="13">
        <text>2-oxo-ATP + H2O = 2-oxo-AMP + diphosphate + H(+)</text>
        <dbReference type="Rhea" id="RHEA:67392"/>
        <dbReference type="ChEBI" id="CHEBI:15377"/>
        <dbReference type="ChEBI" id="CHEBI:15378"/>
        <dbReference type="ChEBI" id="CHEBI:33019"/>
        <dbReference type="ChEBI" id="CHEBI:71395"/>
        <dbReference type="ChEBI" id="CHEBI:172878"/>
    </reaction>
    <physiologicalReaction direction="left-to-right" evidence="13">
        <dbReference type="Rhea" id="RHEA:67393"/>
    </physiologicalReaction>
</comment>
<dbReference type="GO" id="GO:0005737">
    <property type="term" value="C:cytoplasm"/>
    <property type="evidence" value="ECO:0007669"/>
    <property type="project" value="UniProtKB-SubCell"/>
</dbReference>
<evidence type="ECO:0000256" key="16">
    <source>
        <dbReference type="ARBA" id="ARBA00029673"/>
    </source>
</evidence>
<dbReference type="AlphaFoldDB" id="A0A0P7HVG6"/>
<evidence type="ECO:0000256" key="1">
    <source>
        <dbReference type="ARBA" id="ARBA00001946"/>
    </source>
</evidence>
<comment type="catalytic activity">
    <reaction evidence="10">
        <text>8-oxo-dATP + H2O = 8-oxo-dAMP + diphosphate + H(+)</text>
        <dbReference type="Rhea" id="RHEA:65396"/>
        <dbReference type="ChEBI" id="CHEBI:15377"/>
        <dbReference type="ChEBI" id="CHEBI:15378"/>
        <dbReference type="ChEBI" id="CHEBI:33019"/>
        <dbReference type="ChEBI" id="CHEBI:71361"/>
        <dbReference type="ChEBI" id="CHEBI:172871"/>
    </reaction>
    <physiologicalReaction direction="left-to-right" evidence="10">
        <dbReference type="Rhea" id="RHEA:65397"/>
    </physiologicalReaction>
</comment>
<comment type="caution">
    <text evidence="26">The sequence shown here is derived from an EMBL/GenBank/DDBJ whole genome shotgun (WGS) entry which is preliminary data.</text>
</comment>
<proteinExistence type="inferred from homology"/>
<dbReference type="PANTHER" id="PTHR43758:SF2">
    <property type="entry name" value="OXIDIZED PURINE NUCLEOSIDE TRIPHOSPHATE HYDROLASE"/>
    <property type="match status" value="1"/>
</dbReference>
<evidence type="ECO:0000256" key="5">
    <source>
        <dbReference type="ARBA" id="ARBA00022490"/>
    </source>
</evidence>
<dbReference type="InterPro" id="IPR020476">
    <property type="entry name" value="Nudix_hydrolase"/>
</dbReference>
<dbReference type="GO" id="GO:0042262">
    <property type="term" value="P:DNA protection"/>
    <property type="evidence" value="ECO:0007669"/>
    <property type="project" value="InterPro"/>
</dbReference>